<sequence>MRSQMSTDLLVQVVTAFPPDLKANSLQAACMSCSDGTLFLGEDVSFLRTSASAKKRAYMALYHLLPKRVAPETFLLIVPRFIETDVTSVHDELLRLMLRLTGYTLTITGYLFTDLTNTEVIFEQEAIGLLARSSLTRSAAEAAVKAVRKFTADRVETYALQLELSVDGADVAPMKIHLLSPFVGRVSNTAPISAPGWLPIFCDYQPLKGSSDHNTVVLKYLDPRVRKANMSRYFSASQSSLARKNMQNYISSLIEAQELGAKTLTILTVINPELHKKQSVWGVLHAIAKDTLFPIPVMNPETETDPLEKEERSIHICDSSIDSSQAHDDHRKLYEPTTDDLIKHLQQKLDAATHDQLILSKMLMKEQCIRRNLEERLAKLTDELTRAQEDTENERRRVTYLLKKLHEGPAENERQTLQGLNEECSPVTTITNLLPPIKEIRVEDTLDEFLCTLPNGKGTEDISIVWDKIAEELDEVRCSSGLQAVRITTVGREDGAKHETEHEAKQMQYLEHENKILELQQKLLESDIKLSKVREQIQDEYDAKLRNETYRIKAEVEQDFEERLRNLNPKAWYEYIKKNQQE</sequence>
<accession>A0A132NQ52</accession>
<evidence type="ECO:0000313" key="2">
    <source>
        <dbReference type="EMBL" id="KWX12171.1"/>
    </source>
</evidence>
<comment type="caution">
    <text evidence="2">The sequence shown here is derived from an EMBL/GenBank/DDBJ whole genome shotgun (WGS) entry which is preliminary data.</text>
</comment>
<gene>
    <name evidence="2" type="ORF">QR46_3865</name>
</gene>
<dbReference type="EMBL" id="JXTI01000132">
    <property type="protein sequence ID" value="KWX12171.1"/>
    <property type="molecule type" value="Genomic_DNA"/>
</dbReference>
<dbReference type="Proteomes" id="UP000070089">
    <property type="component" value="Unassembled WGS sequence"/>
</dbReference>
<dbReference type="AlphaFoldDB" id="A0A132NQ52"/>
<name>A0A132NQ52_GIAIN</name>
<dbReference type="VEuPathDB" id="GiardiaDB:QR46_3865"/>
<reference evidence="2 3" key="1">
    <citation type="journal article" date="2015" name="Mol. Biochem. Parasitol.">
        <title>Identification of polymorphic genes for use in assemblage B genotyping assays through comparative genomics of multiple assemblage B Giardia duodenalis isolates.</title>
        <authorList>
            <person name="Wielinga C."/>
            <person name="Thompson R.C."/>
            <person name="Monis P."/>
            <person name="Ryan U."/>
        </authorList>
    </citation>
    <scope>NUCLEOTIDE SEQUENCE [LARGE SCALE GENOMIC DNA]</scope>
    <source>
        <strain evidence="2 3">BAH15c1</strain>
    </source>
</reference>
<organism evidence="2 3">
    <name type="scientific">Giardia duodenalis assemblage B</name>
    <dbReference type="NCBI Taxonomy" id="1394984"/>
    <lineage>
        <taxon>Eukaryota</taxon>
        <taxon>Metamonada</taxon>
        <taxon>Diplomonadida</taxon>
        <taxon>Hexamitidae</taxon>
        <taxon>Giardiinae</taxon>
        <taxon>Giardia</taxon>
    </lineage>
</organism>
<proteinExistence type="predicted"/>
<protein>
    <submittedName>
        <fullName evidence="2">Uncharacterized protein</fullName>
    </submittedName>
</protein>
<keyword evidence="1" id="KW-0175">Coiled coil</keyword>
<evidence type="ECO:0000256" key="1">
    <source>
        <dbReference type="SAM" id="Coils"/>
    </source>
</evidence>
<feature type="coiled-coil region" evidence="1">
    <location>
        <begin position="363"/>
        <end position="397"/>
    </location>
</feature>
<evidence type="ECO:0000313" key="3">
    <source>
        <dbReference type="Proteomes" id="UP000070089"/>
    </source>
</evidence>